<sequence>MRRYYLKNRKTQSKSHPKKRKAKLIIALIIFFLSLFLLFLLSKSKITKDRIIIASPNNSEGEIIIIDPSTKTINIIQIPKDTQTQAARQKGTWRMGSLWKLGEQEKYNGSFFSDSLILTFQLPIDYWAEEGFSKLANNPLSLTGFIFDRTKSNINFIDRIKLSLIIFSIPKNNVTTINLKDTDLLKSTKLIDGENGYVVLDKIPQLLTRLFFSQFISEENLKINIINSSNSSRPMTLIASVVQILGAKVNSFQNSPETTSAGCLVRSLGQSQTLNSILQIFSCKHEAKKPEGNFDLEINLGSEFLNQF</sequence>
<evidence type="ECO:0000256" key="1">
    <source>
        <dbReference type="SAM" id="Phobius"/>
    </source>
</evidence>
<evidence type="ECO:0000313" key="3">
    <source>
        <dbReference type="Proteomes" id="UP000178999"/>
    </source>
</evidence>
<keyword evidence="1" id="KW-0472">Membrane</keyword>
<keyword evidence="1" id="KW-0812">Transmembrane</keyword>
<evidence type="ECO:0008006" key="4">
    <source>
        <dbReference type="Google" id="ProtNLM"/>
    </source>
</evidence>
<dbReference type="EMBL" id="MGHY01000001">
    <property type="protein sequence ID" value="OGM80254.1"/>
    <property type="molecule type" value="Genomic_DNA"/>
</dbReference>
<protein>
    <recommendedName>
        <fullName evidence="4">LytR/CpsA/Psr regulator C-terminal domain-containing protein</fullName>
    </recommendedName>
</protein>
<organism evidence="2 3">
    <name type="scientific">Candidatus Woesebacteria bacterium RIFOXYB1_FULL_38_16</name>
    <dbReference type="NCBI Taxonomy" id="1802538"/>
    <lineage>
        <taxon>Bacteria</taxon>
        <taxon>Candidatus Woeseibacteriota</taxon>
    </lineage>
</organism>
<gene>
    <name evidence="2" type="ORF">A2382_03895</name>
</gene>
<proteinExistence type="predicted"/>
<dbReference type="AlphaFoldDB" id="A0A1F8CV93"/>
<evidence type="ECO:0000313" key="2">
    <source>
        <dbReference type="EMBL" id="OGM80254.1"/>
    </source>
</evidence>
<reference evidence="2 3" key="1">
    <citation type="journal article" date="2016" name="Nat. Commun.">
        <title>Thousands of microbial genomes shed light on interconnected biogeochemical processes in an aquifer system.</title>
        <authorList>
            <person name="Anantharaman K."/>
            <person name="Brown C.T."/>
            <person name="Hug L.A."/>
            <person name="Sharon I."/>
            <person name="Castelle C.J."/>
            <person name="Probst A.J."/>
            <person name="Thomas B.C."/>
            <person name="Singh A."/>
            <person name="Wilkins M.J."/>
            <person name="Karaoz U."/>
            <person name="Brodie E.L."/>
            <person name="Williams K.H."/>
            <person name="Hubbard S.S."/>
            <person name="Banfield J.F."/>
        </authorList>
    </citation>
    <scope>NUCLEOTIDE SEQUENCE [LARGE SCALE GENOMIC DNA]</scope>
</reference>
<accession>A0A1F8CV93</accession>
<keyword evidence="1" id="KW-1133">Transmembrane helix</keyword>
<name>A0A1F8CV93_9BACT</name>
<comment type="caution">
    <text evidence="2">The sequence shown here is derived from an EMBL/GenBank/DDBJ whole genome shotgun (WGS) entry which is preliminary data.</text>
</comment>
<feature type="transmembrane region" description="Helical" evidence="1">
    <location>
        <begin position="21"/>
        <end position="41"/>
    </location>
</feature>
<dbReference type="STRING" id="1802538.A2382_03895"/>
<dbReference type="Proteomes" id="UP000178999">
    <property type="component" value="Unassembled WGS sequence"/>
</dbReference>